<dbReference type="GO" id="GO:0005737">
    <property type="term" value="C:cytoplasm"/>
    <property type="evidence" value="ECO:0007669"/>
    <property type="project" value="UniProtKB-SubCell"/>
</dbReference>
<evidence type="ECO:0000259" key="8">
    <source>
        <dbReference type="PROSITE" id="PS50190"/>
    </source>
</evidence>
<protein>
    <submittedName>
        <fullName evidence="9">Arf guanyl-nucleotide exchange factor</fullName>
    </submittedName>
</protein>
<dbReference type="PANTHER" id="PTHR10663:SF399">
    <property type="entry name" value="ARF GUANYL-NUCLEOTIDE EXCHANGE FACTOR-RELATED"/>
    <property type="match status" value="1"/>
</dbReference>
<keyword evidence="10" id="KW-1185">Reference proteome</keyword>
<evidence type="ECO:0000313" key="9">
    <source>
        <dbReference type="EMBL" id="EGG14398.1"/>
    </source>
</evidence>
<dbReference type="SMART" id="SM00222">
    <property type="entry name" value="Sec7"/>
    <property type="match status" value="1"/>
</dbReference>
<evidence type="ECO:0000256" key="4">
    <source>
        <dbReference type="ARBA" id="ARBA00022490"/>
    </source>
</evidence>
<dbReference type="SUPFAM" id="SSF48425">
    <property type="entry name" value="Sec7 domain"/>
    <property type="match status" value="1"/>
</dbReference>
<evidence type="ECO:0000256" key="7">
    <source>
        <dbReference type="SAM" id="MobiDB-lite"/>
    </source>
</evidence>
<dbReference type="InterPro" id="IPR000904">
    <property type="entry name" value="Sec7_dom"/>
</dbReference>
<dbReference type="InterPro" id="IPR046455">
    <property type="entry name" value="Sec7/BIG1-like_C"/>
</dbReference>
<comment type="subcellular location">
    <subcellularLocation>
        <location evidence="2">Cytoplasm</location>
    </subcellularLocation>
    <subcellularLocation>
        <location evidence="1">Membrane</location>
    </subcellularLocation>
</comment>
<feature type="region of interest" description="Disordered" evidence="7">
    <location>
        <begin position="702"/>
        <end position="729"/>
    </location>
</feature>
<feature type="compositionally biased region" description="Acidic residues" evidence="7">
    <location>
        <begin position="1691"/>
        <end position="1713"/>
    </location>
</feature>
<name>F4QCB7_CACFS</name>
<dbReference type="InterPro" id="IPR035999">
    <property type="entry name" value="Sec7_dom_sf"/>
</dbReference>
<keyword evidence="4" id="KW-0963">Cytoplasm</keyword>
<dbReference type="GO" id="GO:0005085">
    <property type="term" value="F:guanyl-nucleotide exchange factor activity"/>
    <property type="evidence" value="ECO:0007669"/>
    <property type="project" value="InterPro"/>
</dbReference>
<dbReference type="OMA" id="DLYITFF"/>
<dbReference type="InterPro" id="IPR015403">
    <property type="entry name" value="Mon2/Sec7/BIG1-like_HDS"/>
</dbReference>
<dbReference type="Gene3D" id="1.10.1000.11">
    <property type="entry name" value="Arf Nucleotide-binding Site Opener,domain 2"/>
    <property type="match status" value="1"/>
</dbReference>
<dbReference type="Proteomes" id="UP000007797">
    <property type="component" value="Unassembled WGS sequence"/>
</dbReference>
<dbReference type="Pfam" id="PF20252">
    <property type="entry name" value="BIG2_C"/>
    <property type="match status" value="1"/>
</dbReference>
<gene>
    <name evidence="9" type="ORF">DFA_12170</name>
</gene>
<feature type="domain" description="SEC7" evidence="8">
    <location>
        <begin position="500"/>
        <end position="692"/>
    </location>
</feature>
<dbReference type="Pfam" id="PF01369">
    <property type="entry name" value="Sec7"/>
    <property type="match status" value="1"/>
</dbReference>
<feature type="region of interest" description="Disordered" evidence="7">
    <location>
        <begin position="1635"/>
        <end position="1713"/>
    </location>
</feature>
<dbReference type="GeneID" id="14865300"/>
<dbReference type="GO" id="GO:0032012">
    <property type="term" value="P:regulation of ARF protein signal transduction"/>
    <property type="evidence" value="ECO:0007669"/>
    <property type="project" value="InterPro"/>
</dbReference>
<dbReference type="GO" id="GO:0016020">
    <property type="term" value="C:membrane"/>
    <property type="evidence" value="ECO:0007669"/>
    <property type="project" value="UniProtKB-SubCell"/>
</dbReference>
<dbReference type="RefSeq" id="XP_004353807.1">
    <property type="nucleotide sequence ID" value="XM_004353755.1"/>
</dbReference>
<dbReference type="GO" id="GO:0015031">
    <property type="term" value="P:protein transport"/>
    <property type="evidence" value="ECO:0007669"/>
    <property type="project" value="UniProtKB-KW"/>
</dbReference>
<proteinExistence type="predicted"/>
<feature type="compositionally biased region" description="Acidic residues" evidence="7">
    <location>
        <begin position="1750"/>
        <end position="1766"/>
    </location>
</feature>
<reference evidence="10" key="1">
    <citation type="journal article" date="2011" name="Genome Res.">
        <title>Phylogeny-wide analysis of social amoeba genomes highlights ancient origins for complex intercellular communication.</title>
        <authorList>
            <person name="Heidel A.J."/>
            <person name="Lawal H.M."/>
            <person name="Felder M."/>
            <person name="Schilde C."/>
            <person name="Helps N.R."/>
            <person name="Tunggal B."/>
            <person name="Rivero F."/>
            <person name="John U."/>
            <person name="Schleicher M."/>
            <person name="Eichinger L."/>
            <person name="Platzer M."/>
            <person name="Noegel A.A."/>
            <person name="Schaap P."/>
            <person name="Gloeckner G."/>
        </authorList>
    </citation>
    <scope>NUCLEOTIDE SEQUENCE [LARGE SCALE GENOMIC DNA]</scope>
    <source>
        <strain evidence="10">SH3</strain>
    </source>
</reference>
<dbReference type="Pfam" id="PF16213">
    <property type="entry name" value="DCB"/>
    <property type="match status" value="1"/>
</dbReference>
<feature type="compositionally biased region" description="Low complexity" evidence="7">
    <location>
        <begin position="715"/>
        <end position="729"/>
    </location>
</feature>
<accession>F4QCB7</accession>
<keyword evidence="6" id="KW-0472">Membrane</keyword>
<evidence type="ECO:0000256" key="5">
    <source>
        <dbReference type="ARBA" id="ARBA00022927"/>
    </source>
</evidence>
<dbReference type="InterPro" id="IPR032629">
    <property type="entry name" value="DCB_dom"/>
</dbReference>
<keyword evidence="5" id="KW-0653">Protein transport</keyword>
<sequence length="1766" mass="202657">MDPIPLNRTVQNIFNICPRKANTLREACKTAQDTIRDSPIFSSSPHDVITDKDYEYLANKIFIPCKLALETKDAKLVFAGLDGLEKLLSLIIKPQLMDLTSPPVSNGVIGAPAPEGKKLVETVVDLIGSYFDFQDQNVQLSIIKTLLAAVITPTCGIHDTCLMGAIRSCYNIYLVCQNKNNIMAAKSTLFQMVDSILQRFDKSSFDRERLINQKSTNNNNNNNNHTNTTVSTGTPTKSNNNHQLDKDEERIIHNYNTDLSDVILLFRAFCKLSKKDVPVGAALDSHEMKSKLLSLELLQRILENPLPSLKMSEKFINSAIKRYLSISLLANGSSSNLMEFKITLQIFLSLIIHFKEHLKEEIGQFFSKVILETLSSQNNPQTIADIFVNYDRDPEHKDIFERMVYELSKVAQGASSGQIERSPQTSAEDTKFKTLGLECIVTIMKSLVDWSKEIYDENKRIEKQREVDLQKEEQQEKDQQEIEEMEKLQKKIENQHPLRSSIDEKQKQQFLEQGKSKFNSMTPNKGIDFLIQCGYLKENPIDVALFLKNQSDLIPKKISQYLLLPNSFNINILYKYIDLFDFKKMEIDQALKSLLSSILINGHENNSMDRLIEKFAEKYFSDNQSEKIHLLNAESAYLLSYSIIILTSDLRNPSIITKITKEAWLKMNSKQNNKKDFDEQYLLAMYDRMALESFILFDQQEKQDEEDNTTGGNGNNNNNNNNNGSGYVNGTLRNSASQERLLRFNKEGDYIVEQCQKLIKSKLEKKSKFYRARNIEHVSPMFISTWCYVLSTLSVILDESKDRKIIQLCLDGLSYAVRVSCIFYLNVERSSFITSLSKLCLLDSAREISIKNIDCIKALVQIGTTEGNYLQDSWTPILKTICILERLHLINDSQNTPPQHSAQPTNQPLSNQKALSPTVNFPSVVEFSQNSLQNKIRILVEEYPKDTVFDSIQIERIFTNTIYLSDDSIITFIKCLVEVSEEEINHYSRIYSVMKLVEVIEYNLKRRIRLVFYNMWEIAVSHFIRVGQHNNNDLALHAIDSLRQLANKYLEREEMSNYNFQNEFLMPFETVMSSNNSVQIRELIIRCVGNLIQSKSQNIKSGWKTILNVLSLGSTVPYEPIVVLAFQIVESITQPKILSQVPSHHYQDLINCIGRFAAPAVHFNEISLKAVNILDQLTRNQLIIDSAGKDYRPLILKALITPITHDSESVRSLSSSMLFSFLQNLSTTFTQDTWSLIINELIKIIKKIINSKKALAINDFEFIWVKQTCPSLLNDFINLFYNHHDQLINFYPILINLFESFVYNLNQVVSNIGCEYLCKFIQKCGCYFNQEHWQQISKLIGNEIYYQLLVSQNNTLPQDFSLLGGGTEDLAGKKLDELLFGIDIPVSFVTLYNWQIITNMMQKMTHVVVEIYKQVPKQFCIDIIQYWSFIYKLAKKLDKSSFLVHQSSSSTSAPSSPVSGSPTLQPISHQQLQLKLHFETTSLSCLLEFGFEMFLNQHCQDRQNQVEILINGLVVDLIQEWNGKAVTPAPIVMIVKLMIHNIDKYSGLQFSTHFPTLYPSLIDLSLNDNAEIRSSLMTLLTRFGKNALSPIAPITTPDPLPLDPPVTTIQKQPQVTQNLFSPTPTLSSPITSLLVQQPKEQEQEKEEEEEKVEDEEEEKEEKVEQQEQQQDSPVLVEQQEEMDHEEKQTTEEDVDDHFEEIKDELDEQDDDEQVIIVDDLKETSEIKQLEELDIKEFEDDEEQETNNQEEIVDPVPEEPQEEESIL</sequence>
<dbReference type="CDD" id="cd00171">
    <property type="entry name" value="Sec7"/>
    <property type="match status" value="1"/>
</dbReference>
<dbReference type="SUPFAM" id="SSF48371">
    <property type="entry name" value="ARM repeat"/>
    <property type="match status" value="1"/>
</dbReference>
<dbReference type="STRING" id="1054147.F4QCB7"/>
<dbReference type="Gene3D" id="1.10.220.20">
    <property type="match status" value="1"/>
</dbReference>
<evidence type="ECO:0000313" key="10">
    <source>
        <dbReference type="Proteomes" id="UP000007797"/>
    </source>
</evidence>
<dbReference type="PROSITE" id="PS50190">
    <property type="entry name" value="SEC7"/>
    <property type="match status" value="1"/>
</dbReference>
<evidence type="ECO:0000256" key="2">
    <source>
        <dbReference type="ARBA" id="ARBA00004496"/>
    </source>
</evidence>
<dbReference type="InterPro" id="IPR032691">
    <property type="entry name" value="Mon2/Sec7/BIG1-like_HUS"/>
</dbReference>
<dbReference type="Pfam" id="PF12783">
    <property type="entry name" value="Sec7-like_HUS"/>
    <property type="match status" value="1"/>
</dbReference>
<evidence type="ECO:0000256" key="1">
    <source>
        <dbReference type="ARBA" id="ARBA00004370"/>
    </source>
</evidence>
<dbReference type="KEGG" id="dfa:DFA_12170"/>
<evidence type="ECO:0000256" key="6">
    <source>
        <dbReference type="ARBA" id="ARBA00023136"/>
    </source>
</evidence>
<dbReference type="EMBL" id="GL883029">
    <property type="protein sequence ID" value="EGG14398.1"/>
    <property type="molecule type" value="Genomic_DNA"/>
</dbReference>
<organism evidence="9 10">
    <name type="scientific">Cavenderia fasciculata</name>
    <name type="common">Slime mold</name>
    <name type="synonym">Dictyostelium fasciculatum</name>
    <dbReference type="NCBI Taxonomy" id="261658"/>
    <lineage>
        <taxon>Eukaryota</taxon>
        <taxon>Amoebozoa</taxon>
        <taxon>Evosea</taxon>
        <taxon>Eumycetozoa</taxon>
        <taxon>Dictyostelia</taxon>
        <taxon>Acytosteliales</taxon>
        <taxon>Cavenderiaceae</taxon>
        <taxon>Cavenderia</taxon>
    </lineage>
</organism>
<feature type="compositionally biased region" description="Acidic residues" evidence="7">
    <location>
        <begin position="1643"/>
        <end position="1659"/>
    </location>
</feature>
<keyword evidence="3" id="KW-0813">Transport</keyword>
<dbReference type="InterPro" id="IPR016024">
    <property type="entry name" value="ARM-type_fold"/>
</dbReference>
<dbReference type="PANTHER" id="PTHR10663">
    <property type="entry name" value="GUANYL-NUCLEOTIDE EXCHANGE FACTOR"/>
    <property type="match status" value="1"/>
</dbReference>
<dbReference type="OrthoDB" id="18431at2759"/>
<feature type="region of interest" description="Disordered" evidence="7">
    <location>
        <begin position="213"/>
        <end position="242"/>
    </location>
</feature>
<feature type="compositionally biased region" description="Low complexity" evidence="7">
    <location>
        <begin position="215"/>
        <end position="239"/>
    </location>
</feature>
<dbReference type="InterPro" id="IPR023394">
    <property type="entry name" value="Sec7_C_sf"/>
</dbReference>
<dbReference type="Pfam" id="PF09324">
    <property type="entry name" value="Sec7-like_HDS"/>
    <property type="match status" value="1"/>
</dbReference>
<feature type="region of interest" description="Disordered" evidence="7">
    <location>
        <begin position="1731"/>
        <end position="1766"/>
    </location>
</feature>
<evidence type="ECO:0000256" key="3">
    <source>
        <dbReference type="ARBA" id="ARBA00022448"/>
    </source>
</evidence>